<dbReference type="SUPFAM" id="SSF53098">
    <property type="entry name" value="Ribonuclease H-like"/>
    <property type="match status" value="1"/>
</dbReference>
<sequence>MKIHLFINDIPNNMSISGNLAIDTEAMGLNLTRDRLCLLQFCQEDNNNNIDDKEVFLVKFEDRKYNCPNLKKILTDNNRVKIFHFARFDLAAINYYLGVTLNNIFCTHVASKLVRTYTDSHGLKDLCREFLGVQISKLCQSSDWGAQNFTSDQEQYAAKDVVYLHRIKNILEKMLIREQRFNIAQKIFQFLPTRAELDIIGWQNIDILSH</sequence>
<name>A0A0F3MJ48_9RICK</name>
<organism evidence="2 3">
    <name type="scientific">Orientia chuto str. Dubai</name>
    <dbReference type="NCBI Taxonomy" id="1359168"/>
    <lineage>
        <taxon>Bacteria</taxon>
        <taxon>Pseudomonadati</taxon>
        <taxon>Pseudomonadota</taxon>
        <taxon>Alphaproteobacteria</taxon>
        <taxon>Rickettsiales</taxon>
        <taxon>Rickettsiaceae</taxon>
        <taxon>Rickettsieae</taxon>
        <taxon>Orientia</taxon>
    </lineage>
</organism>
<dbReference type="InterPro" id="IPR002562">
    <property type="entry name" value="3'-5'_exonuclease_dom"/>
</dbReference>
<dbReference type="GO" id="GO:0008408">
    <property type="term" value="F:3'-5' exonuclease activity"/>
    <property type="evidence" value="ECO:0007669"/>
    <property type="project" value="InterPro"/>
</dbReference>
<dbReference type="AlphaFoldDB" id="A0A0F3MJ48"/>
<feature type="domain" description="3'-5' exonuclease" evidence="1">
    <location>
        <begin position="7"/>
        <end position="176"/>
    </location>
</feature>
<keyword evidence="2" id="KW-0269">Exonuclease</keyword>
<dbReference type="OrthoDB" id="4224322at2"/>
<dbReference type="EMBL" id="LANP01000021">
    <property type="protein sequence ID" value="KJV55507.1"/>
    <property type="molecule type" value="Genomic_DNA"/>
</dbReference>
<keyword evidence="3" id="KW-1185">Reference proteome</keyword>
<dbReference type="SMART" id="SM00474">
    <property type="entry name" value="35EXOc"/>
    <property type="match status" value="1"/>
</dbReference>
<dbReference type="RefSeq" id="WP_045797432.1">
    <property type="nucleotide sequence ID" value="NZ_LANP01000021.1"/>
</dbReference>
<gene>
    <name evidence="2" type="ORF">OCHUTO_0814</name>
</gene>
<dbReference type="PANTHER" id="PTHR47649:SF1">
    <property type="entry name" value="RIBONUCLEASE D"/>
    <property type="match status" value="1"/>
</dbReference>
<dbReference type="STRING" id="1359168.OCHUTO_0814"/>
<dbReference type="Pfam" id="PF01612">
    <property type="entry name" value="DNA_pol_A_exo1"/>
    <property type="match status" value="1"/>
</dbReference>
<evidence type="ECO:0000259" key="1">
    <source>
        <dbReference type="SMART" id="SM00474"/>
    </source>
</evidence>
<dbReference type="CDD" id="cd06142">
    <property type="entry name" value="RNaseD_exo"/>
    <property type="match status" value="1"/>
</dbReference>
<dbReference type="InterPro" id="IPR051086">
    <property type="entry name" value="RNase_D-like"/>
</dbReference>
<keyword evidence="2" id="KW-0540">Nuclease</keyword>
<dbReference type="Gene3D" id="3.30.420.10">
    <property type="entry name" value="Ribonuclease H-like superfamily/Ribonuclease H"/>
    <property type="match status" value="1"/>
</dbReference>
<keyword evidence="2" id="KW-0378">Hydrolase</keyword>
<proteinExistence type="predicted"/>
<dbReference type="GO" id="GO:0006139">
    <property type="term" value="P:nucleobase-containing compound metabolic process"/>
    <property type="evidence" value="ECO:0007669"/>
    <property type="project" value="InterPro"/>
</dbReference>
<dbReference type="PATRIC" id="fig|1359168.3.peg.542"/>
<protein>
    <submittedName>
        <fullName evidence="2">3'-5' exonuclease family protein</fullName>
    </submittedName>
</protein>
<evidence type="ECO:0000313" key="3">
    <source>
        <dbReference type="Proteomes" id="UP000033616"/>
    </source>
</evidence>
<dbReference type="GO" id="GO:0003676">
    <property type="term" value="F:nucleic acid binding"/>
    <property type="evidence" value="ECO:0007669"/>
    <property type="project" value="InterPro"/>
</dbReference>
<evidence type="ECO:0000313" key="2">
    <source>
        <dbReference type="EMBL" id="KJV55507.1"/>
    </source>
</evidence>
<dbReference type="InterPro" id="IPR012337">
    <property type="entry name" value="RNaseH-like_sf"/>
</dbReference>
<dbReference type="Proteomes" id="UP000033616">
    <property type="component" value="Unassembled WGS sequence"/>
</dbReference>
<dbReference type="PANTHER" id="PTHR47649">
    <property type="entry name" value="RIBONUCLEASE D"/>
    <property type="match status" value="1"/>
</dbReference>
<dbReference type="InterPro" id="IPR036397">
    <property type="entry name" value="RNaseH_sf"/>
</dbReference>
<reference evidence="2 3" key="1">
    <citation type="submission" date="2015-02" db="EMBL/GenBank/DDBJ databases">
        <title>Genome Sequencing of Rickettsiales.</title>
        <authorList>
            <person name="Daugherty S.C."/>
            <person name="Su Q."/>
            <person name="Abolude K."/>
            <person name="Beier-Sexton M."/>
            <person name="Carlyon J.A."/>
            <person name="Carter R."/>
            <person name="Day N.P."/>
            <person name="Dumler S.J."/>
            <person name="Dyachenko V."/>
            <person name="Godinez A."/>
            <person name="Kurtti T.J."/>
            <person name="Lichay M."/>
            <person name="Mullins K.E."/>
            <person name="Ott S."/>
            <person name="Pappas-Brown V."/>
            <person name="Paris D.H."/>
            <person name="Patel P."/>
            <person name="Richards A.L."/>
            <person name="Sadzewicz L."/>
            <person name="Sears K."/>
            <person name="Seidman D."/>
            <person name="Sengamalay N."/>
            <person name="Stenos J."/>
            <person name="Tallon L.J."/>
            <person name="Vincent G."/>
            <person name="Fraser C.M."/>
            <person name="Munderloh U."/>
            <person name="Dunning-Hotopp J.C."/>
        </authorList>
    </citation>
    <scope>NUCLEOTIDE SEQUENCE [LARGE SCALE GENOMIC DNA]</scope>
    <source>
        <strain evidence="2 3">Fuller</strain>
    </source>
</reference>
<accession>A0A0F3MJ48</accession>
<comment type="caution">
    <text evidence="2">The sequence shown here is derived from an EMBL/GenBank/DDBJ whole genome shotgun (WGS) entry which is preliminary data.</text>
</comment>